<dbReference type="InterPro" id="IPR019557">
    <property type="entry name" value="AminoTfrase-like_pln_mobile"/>
</dbReference>
<keyword evidence="3" id="KW-1185">Reference proteome</keyword>
<reference evidence="2 3" key="1">
    <citation type="submission" date="2024-11" db="EMBL/GenBank/DDBJ databases">
        <title>A near-complete genome assembly of Cinchona calisaya.</title>
        <authorList>
            <person name="Lian D.C."/>
            <person name="Zhao X.W."/>
            <person name="Wei L."/>
        </authorList>
    </citation>
    <scope>NUCLEOTIDE SEQUENCE [LARGE SCALE GENOMIC DNA]</scope>
    <source>
        <tissue evidence="2">Nenye</tissue>
    </source>
</reference>
<name>A0ABD3A7C6_9GENT</name>
<sequence>MTSLTILEPLSFSRFGTLSFPTLLGRMQGDNITWAFRSFNIFGQSFTRSMSWIFWVKFTLHEYKEALKLVKIYKAVELSLFSYPRGINVFKALLERWSSSTNTFHTLYGGIGISLLDIQKIGGLPSSGEFYDECNPSNEMLGSKHIPQATIDLYDLNQALGAKPSFQAWIDNFIILILNHPNSNALGFQKLEDFPFECKYDYPRNTCWPSPGLLVKWVYTSIYAV</sequence>
<accession>A0ABD3A7C6</accession>
<dbReference type="EMBL" id="JBJUIK010000005">
    <property type="protein sequence ID" value="KAL3527646.1"/>
    <property type="molecule type" value="Genomic_DNA"/>
</dbReference>
<proteinExistence type="predicted"/>
<protein>
    <recommendedName>
        <fullName evidence="1">Aminotransferase-like plant mobile domain-containing protein</fullName>
    </recommendedName>
</protein>
<evidence type="ECO:0000313" key="3">
    <source>
        <dbReference type="Proteomes" id="UP001630127"/>
    </source>
</evidence>
<organism evidence="2 3">
    <name type="scientific">Cinchona calisaya</name>
    <dbReference type="NCBI Taxonomy" id="153742"/>
    <lineage>
        <taxon>Eukaryota</taxon>
        <taxon>Viridiplantae</taxon>
        <taxon>Streptophyta</taxon>
        <taxon>Embryophyta</taxon>
        <taxon>Tracheophyta</taxon>
        <taxon>Spermatophyta</taxon>
        <taxon>Magnoliopsida</taxon>
        <taxon>eudicotyledons</taxon>
        <taxon>Gunneridae</taxon>
        <taxon>Pentapetalae</taxon>
        <taxon>asterids</taxon>
        <taxon>lamiids</taxon>
        <taxon>Gentianales</taxon>
        <taxon>Rubiaceae</taxon>
        <taxon>Cinchonoideae</taxon>
        <taxon>Cinchoneae</taxon>
        <taxon>Cinchona</taxon>
    </lineage>
</organism>
<evidence type="ECO:0000259" key="1">
    <source>
        <dbReference type="Pfam" id="PF10536"/>
    </source>
</evidence>
<dbReference type="Proteomes" id="UP001630127">
    <property type="component" value="Unassembled WGS sequence"/>
</dbReference>
<evidence type="ECO:0000313" key="2">
    <source>
        <dbReference type="EMBL" id="KAL3527646.1"/>
    </source>
</evidence>
<dbReference type="Pfam" id="PF10536">
    <property type="entry name" value="PMD"/>
    <property type="match status" value="1"/>
</dbReference>
<feature type="domain" description="Aminotransferase-like plant mobile" evidence="1">
    <location>
        <begin position="72"/>
        <end position="129"/>
    </location>
</feature>
<gene>
    <name evidence="2" type="ORF">ACH5RR_012302</name>
</gene>
<dbReference type="AlphaFoldDB" id="A0ABD3A7C6"/>
<comment type="caution">
    <text evidence="2">The sequence shown here is derived from an EMBL/GenBank/DDBJ whole genome shotgun (WGS) entry which is preliminary data.</text>
</comment>